<reference evidence="3" key="1">
    <citation type="journal article" date="2012" name="J. Bacteriol.">
        <title>Genome sequences of type strains of seven species of the marine bacterium Pseudoalteromonas.</title>
        <authorList>
            <person name="Xie B.B."/>
            <person name="Shu Y.L."/>
            <person name="Qin Q.L."/>
            <person name="Rong J.C."/>
            <person name="Zhang X.Y."/>
            <person name="Chen X.L."/>
            <person name="Shi M."/>
            <person name="He H.L."/>
            <person name="Zhou B.C."/>
            <person name="Zhang Y.Z."/>
        </authorList>
    </citation>
    <scope>NUCLEOTIDE SEQUENCE</scope>
    <source>
        <strain evidence="3">DSM 8771</strain>
    </source>
</reference>
<dbReference type="InterPro" id="IPR036477">
    <property type="entry name" value="Formyl_transf_N_sf"/>
</dbReference>
<evidence type="ECO:0000259" key="2">
    <source>
        <dbReference type="Pfam" id="PF02911"/>
    </source>
</evidence>
<sequence length="307" mass="34220">MKIGYFADGPWAHKALEKIVTDSCFEIVFIVPRFDTQDPILKEWANKLGVPFLLAENVNSEQFIGVINQFGAELLVSMSFNQILKTPILCMAPKGFINCHAGALPFYRGRNPLNWVLINGESEFGITVHYIDEGIDTGDIIEQQKFPIEGVDNYSTLLSKAINSCADVLYSALKKLATNTVERIRQQDIHPIGTYFCQRIIGDEILTFNQSAVRVHNFIRAITLPGPGARCFHGDQEYAILSSELILGAPEYIATIGEVTARNSKGCVVKVADSSILITQMSEVFDGKVAEKFTPHFRIGTRFKVRK</sequence>
<dbReference type="InterPro" id="IPR011034">
    <property type="entry name" value="Formyl_transferase-like_C_sf"/>
</dbReference>
<dbReference type="RefSeq" id="WP_010362161.1">
    <property type="nucleotide sequence ID" value="NZ_AHBZ03000014.1"/>
</dbReference>
<name>A0AAD4AKS4_9GAMM</name>
<dbReference type="GO" id="GO:0005829">
    <property type="term" value="C:cytosol"/>
    <property type="evidence" value="ECO:0007669"/>
    <property type="project" value="TreeGrafter"/>
</dbReference>
<dbReference type="GO" id="GO:0004479">
    <property type="term" value="F:methionyl-tRNA formyltransferase activity"/>
    <property type="evidence" value="ECO:0007669"/>
    <property type="project" value="TreeGrafter"/>
</dbReference>
<dbReference type="PANTHER" id="PTHR11138">
    <property type="entry name" value="METHIONYL-TRNA FORMYLTRANSFERASE"/>
    <property type="match status" value="1"/>
</dbReference>
<dbReference type="EMBL" id="AHBZ03000014">
    <property type="protein sequence ID" value="KAF7774148.1"/>
    <property type="molecule type" value="Genomic_DNA"/>
</dbReference>
<feature type="domain" description="Formyl transferase N-terminal" evidence="1">
    <location>
        <begin position="9"/>
        <end position="160"/>
    </location>
</feature>
<dbReference type="Pfam" id="PF00551">
    <property type="entry name" value="Formyl_trans_N"/>
    <property type="match status" value="1"/>
</dbReference>
<evidence type="ECO:0000313" key="4">
    <source>
        <dbReference type="Proteomes" id="UP000016487"/>
    </source>
</evidence>
<dbReference type="PANTHER" id="PTHR11138:SF5">
    <property type="entry name" value="METHIONYL-TRNA FORMYLTRANSFERASE, MITOCHONDRIAL"/>
    <property type="match status" value="1"/>
</dbReference>
<dbReference type="CDD" id="cd08369">
    <property type="entry name" value="FMT_core"/>
    <property type="match status" value="1"/>
</dbReference>
<dbReference type="Gene3D" id="3.40.50.12230">
    <property type="match status" value="1"/>
</dbReference>
<protein>
    <submittedName>
        <fullName evidence="3">UDP-4-amino-4-deoxy-L-arabinose formyltransferase / UDP-glucuronic acid dehydrogenase</fullName>
    </submittedName>
</protein>
<organism evidence="3 4">
    <name type="scientific">Pseudoalteromonas citrea</name>
    <dbReference type="NCBI Taxonomy" id="43655"/>
    <lineage>
        <taxon>Bacteria</taxon>
        <taxon>Pseudomonadati</taxon>
        <taxon>Pseudomonadota</taxon>
        <taxon>Gammaproteobacteria</taxon>
        <taxon>Alteromonadales</taxon>
        <taxon>Pseudoalteromonadaceae</taxon>
        <taxon>Pseudoalteromonas</taxon>
    </lineage>
</organism>
<gene>
    <name evidence="3" type="primary">arnA</name>
    <name evidence="3" type="ORF">PCIT_a0547</name>
</gene>
<evidence type="ECO:0000259" key="1">
    <source>
        <dbReference type="Pfam" id="PF00551"/>
    </source>
</evidence>
<comment type="caution">
    <text evidence="3">The sequence shown here is derived from an EMBL/GenBank/DDBJ whole genome shotgun (WGS) entry which is preliminary data.</text>
</comment>
<feature type="domain" description="Formyl transferase C-terminal" evidence="2">
    <location>
        <begin position="203"/>
        <end position="281"/>
    </location>
</feature>
<dbReference type="SUPFAM" id="SSF53328">
    <property type="entry name" value="Formyltransferase"/>
    <property type="match status" value="1"/>
</dbReference>
<dbReference type="Proteomes" id="UP000016487">
    <property type="component" value="Unassembled WGS sequence"/>
</dbReference>
<evidence type="ECO:0000313" key="3">
    <source>
        <dbReference type="EMBL" id="KAF7774148.1"/>
    </source>
</evidence>
<dbReference type="SUPFAM" id="SSF50486">
    <property type="entry name" value="FMT C-terminal domain-like"/>
    <property type="match status" value="1"/>
</dbReference>
<dbReference type="AlphaFoldDB" id="A0AAD4AKS4"/>
<proteinExistence type="predicted"/>
<dbReference type="Pfam" id="PF02911">
    <property type="entry name" value="Formyl_trans_C"/>
    <property type="match status" value="1"/>
</dbReference>
<reference evidence="3" key="2">
    <citation type="submission" date="2015-03" db="EMBL/GenBank/DDBJ databases">
        <title>Genome sequence of Pseudoalteromonas citrea.</title>
        <authorList>
            <person name="Xie B.-B."/>
            <person name="Rong J.-C."/>
            <person name="Qin Q.-L."/>
            <person name="Zhang Y.-Z."/>
        </authorList>
    </citation>
    <scope>NUCLEOTIDE SEQUENCE</scope>
    <source>
        <strain evidence="3">DSM 8771</strain>
    </source>
</reference>
<dbReference type="InterPro" id="IPR005793">
    <property type="entry name" value="Formyl_trans_C"/>
</dbReference>
<dbReference type="InterPro" id="IPR002376">
    <property type="entry name" value="Formyl_transf_N"/>
</dbReference>
<accession>A0AAD4AKS4</accession>